<dbReference type="PROSITE" id="PS50198">
    <property type="entry name" value="PPIC_PPIASE_2"/>
    <property type="match status" value="1"/>
</dbReference>
<dbReference type="InterPro" id="IPR046357">
    <property type="entry name" value="PPIase_dom_sf"/>
</dbReference>
<dbReference type="OrthoDB" id="14196at2"/>
<dbReference type="GO" id="GO:0003755">
    <property type="term" value="F:peptidyl-prolyl cis-trans isomerase activity"/>
    <property type="evidence" value="ECO:0007669"/>
    <property type="project" value="UniProtKB-KW"/>
</dbReference>
<keyword evidence="2" id="KW-0732">Signal</keyword>
<dbReference type="SUPFAM" id="SSF54534">
    <property type="entry name" value="FKBP-like"/>
    <property type="match status" value="1"/>
</dbReference>
<evidence type="ECO:0000313" key="5">
    <source>
        <dbReference type="Proteomes" id="UP000320421"/>
    </source>
</evidence>
<name>A0A517PGX8_9PLAN</name>
<dbReference type="InterPro" id="IPR027304">
    <property type="entry name" value="Trigger_fact/SurA_dom_sf"/>
</dbReference>
<accession>A0A517PGX8</accession>
<dbReference type="Pfam" id="PF00639">
    <property type="entry name" value="Rotamase"/>
    <property type="match status" value="1"/>
</dbReference>
<reference evidence="4 5" key="1">
    <citation type="submission" date="2019-02" db="EMBL/GenBank/DDBJ databases">
        <title>Deep-cultivation of Planctomycetes and their phenomic and genomic characterization uncovers novel biology.</title>
        <authorList>
            <person name="Wiegand S."/>
            <person name="Jogler M."/>
            <person name="Boedeker C."/>
            <person name="Pinto D."/>
            <person name="Vollmers J."/>
            <person name="Rivas-Marin E."/>
            <person name="Kohn T."/>
            <person name="Peeters S.H."/>
            <person name="Heuer A."/>
            <person name="Rast P."/>
            <person name="Oberbeckmann S."/>
            <person name="Bunk B."/>
            <person name="Jeske O."/>
            <person name="Meyerdierks A."/>
            <person name="Storesund J.E."/>
            <person name="Kallscheuer N."/>
            <person name="Luecker S."/>
            <person name="Lage O.M."/>
            <person name="Pohl T."/>
            <person name="Merkel B.J."/>
            <person name="Hornburger P."/>
            <person name="Mueller R.-W."/>
            <person name="Bruemmer F."/>
            <person name="Labrenz M."/>
            <person name="Spormann A.M."/>
            <person name="Op den Camp H."/>
            <person name="Overmann J."/>
            <person name="Amann R."/>
            <person name="Jetten M.S.M."/>
            <person name="Mascher T."/>
            <person name="Medema M.H."/>
            <person name="Devos D.P."/>
            <person name="Kaster A.-K."/>
            <person name="Ovreas L."/>
            <person name="Rohde M."/>
            <person name="Galperin M.Y."/>
            <person name="Jogler C."/>
        </authorList>
    </citation>
    <scope>NUCLEOTIDE SEQUENCE [LARGE SCALE GENOMIC DNA]</scope>
    <source>
        <strain evidence="4 5">HG66A1</strain>
    </source>
</reference>
<feature type="chain" id="PRO_5022178379" evidence="2">
    <location>
        <begin position="29"/>
        <end position="311"/>
    </location>
</feature>
<dbReference type="EC" id="5.2.1.8" evidence="4"/>
<dbReference type="PANTHER" id="PTHR47245:SF2">
    <property type="entry name" value="PEPTIDYL-PROLYL CIS-TRANS ISOMERASE HP_0175-RELATED"/>
    <property type="match status" value="1"/>
</dbReference>
<dbReference type="InterPro" id="IPR050245">
    <property type="entry name" value="PrsA_foldase"/>
</dbReference>
<dbReference type="AlphaFoldDB" id="A0A517PGX8"/>
<proteinExistence type="predicted"/>
<dbReference type="Proteomes" id="UP000320421">
    <property type="component" value="Chromosome"/>
</dbReference>
<dbReference type="EMBL" id="CP036266">
    <property type="protein sequence ID" value="QDT18625.1"/>
    <property type="molecule type" value="Genomic_DNA"/>
</dbReference>
<dbReference type="Pfam" id="PF13624">
    <property type="entry name" value="SurA_N_3"/>
    <property type="match status" value="1"/>
</dbReference>
<organism evidence="4 5">
    <name type="scientific">Gimesia chilikensis</name>
    <dbReference type="NCBI Taxonomy" id="2605989"/>
    <lineage>
        <taxon>Bacteria</taxon>
        <taxon>Pseudomonadati</taxon>
        <taxon>Planctomycetota</taxon>
        <taxon>Planctomycetia</taxon>
        <taxon>Planctomycetales</taxon>
        <taxon>Planctomycetaceae</taxon>
        <taxon>Gimesia</taxon>
    </lineage>
</organism>
<feature type="signal peptide" evidence="2">
    <location>
        <begin position="1"/>
        <end position="28"/>
    </location>
</feature>
<keyword evidence="5" id="KW-1185">Reference proteome</keyword>
<dbReference type="PANTHER" id="PTHR47245">
    <property type="entry name" value="PEPTIDYLPROLYL ISOMERASE"/>
    <property type="match status" value="1"/>
</dbReference>
<protein>
    <submittedName>
        <fullName evidence="4">Foldase protein PrsA 2</fullName>
        <ecNumber evidence="4">5.2.1.8</ecNumber>
    </submittedName>
</protein>
<dbReference type="Gene3D" id="1.10.4030.10">
    <property type="entry name" value="Porin chaperone SurA, peptide-binding domain"/>
    <property type="match status" value="1"/>
</dbReference>
<dbReference type="InterPro" id="IPR000297">
    <property type="entry name" value="PPIase_PpiC"/>
</dbReference>
<evidence type="ECO:0000256" key="1">
    <source>
        <dbReference type="PROSITE-ProRule" id="PRU00278"/>
    </source>
</evidence>
<evidence type="ECO:0000256" key="2">
    <source>
        <dbReference type="SAM" id="SignalP"/>
    </source>
</evidence>
<dbReference type="Gene3D" id="3.10.50.40">
    <property type="match status" value="1"/>
</dbReference>
<evidence type="ECO:0000313" key="4">
    <source>
        <dbReference type="EMBL" id="QDT18625.1"/>
    </source>
</evidence>
<keyword evidence="1" id="KW-0697">Rotamase</keyword>
<gene>
    <name evidence="4" type="primary">prsA2_1</name>
    <name evidence="4" type="ORF">HG66A1_03870</name>
</gene>
<feature type="domain" description="PpiC" evidence="3">
    <location>
        <begin position="163"/>
        <end position="266"/>
    </location>
</feature>
<dbReference type="SUPFAM" id="SSF109998">
    <property type="entry name" value="Triger factor/SurA peptide-binding domain-like"/>
    <property type="match status" value="1"/>
</dbReference>
<dbReference type="RefSeq" id="WP_145180309.1">
    <property type="nucleotide sequence ID" value="NZ_CP036266.1"/>
</dbReference>
<sequence precursor="true">MSSPRRHSFTYLLCLALLGLTAGQPLRAATQADEVLATVNGQTVTEADLSFALLSRGITDAPPALRQQLLEQLINQRLIQEFLKAQKIEVPPKQLDESVVKVENFIRKKGDNPQQVLTKMGFTPEKLRAAIALPLAWNLYARQEITPEKMQAYFNAHREELDGTRVEASQILLKLSPNASTTEIDQAKQKLLDLRNQIQSGKLSFAEAAAQYSQAPSKTEGGKLVTSAYRGKMPLVFTRQVFPLKEGEISEPFQSPFGMHLITLNKKHPGQFSLEDVRGELFQTLSRELYDQTLQKLRSTAKIEWKTEPKS</sequence>
<evidence type="ECO:0000259" key="3">
    <source>
        <dbReference type="PROSITE" id="PS50198"/>
    </source>
</evidence>
<keyword evidence="1 4" id="KW-0413">Isomerase</keyword>